<dbReference type="PANTHER" id="PTHR22911:SF137">
    <property type="entry name" value="SOLUTE CARRIER FAMILY 35 MEMBER G2-RELATED"/>
    <property type="match status" value="1"/>
</dbReference>
<accession>F8WZA4</accession>
<evidence type="ECO:0000313" key="3">
    <source>
        <dbReference type="EMBL" id="EGK03976.1"/>
    </source>
</evidence>
<feature type="transmembrane region" description="Helical" evidence="1">
    <location>
        <begin position="158"/>
        <end position="181"/>
    </location>
</feature>
<name>F8WZA4_9BACT</name>
<dbReference type="HOGENOM" id="CLU_033863_6_0_10"/>
<feature type="transmembrane region" description="Helical" evidence="1">
    <location>
        <begin position="135"/>
        <end position="152"/>
    </location>
</feature>
<feature type="transmembrane region" description="Helical" evidence="1">
    <location>
        <begin position="41"/>
        <end position="57"/>
    </location>
</feature>
<feature type="transmembrane region" description="Helical" evidence="1">
    <location>
        <begin position="278"/>
        <end position="296"/>
    </location>
</feature>
<feature type="transmembrane region" description="Helical" evidence="1">
    <location>
        <begin position="193"/>
        <end position="212"/>
    </location>
</feature>
<dbReference type="EMBL" id="ADLW01000004">
    <property type="protein sequence ID" value="EGK03976.1"/>
    <property type="molecule type" value="Genomic_DNA"/>
</dbReference>
<evidence type="ECO:0000256" key="1">
    <source>
        <dbReference type="SAM" id="Phobius"/>
    </source>
</evidence>
<keyword evidence="1" id="KW-1133">Transmembrane helix</keyword>
<dbReference type="SUPFAM" id="SSF103481">
    <property type="entry name" value="Multidrug resistance efflux transporter EmrE"/>
    <property type="match status" value="2"/>
</dbReference>
<dbReference type="InterPro" id="IPR000620">
    <property type="entry name" value="EamA_dom"/>
</dbReference>
<dbReference type="GeneID" id="78081680"/>
<feature type="transmembrane region" description="Helical" evidence="1">
    <location>
        <begin position="248"/>
        <end position="272"/>
    </location>
</feature>
<evidence type="ECO:0000313" key="4">
    <source>
        <dbReference type="Proteomes" id="UP000006420"/>
    </source>
</evidence>
<organism evidence="3 4">
    <name type="scientific">Dysgonomonas mossii DSM 22836</name>
    <dbReference type="NCBI Taxonomy" id="742767"/>
    <lineage>
        <taxon>Bacteria</taxon>
        <taxon>Pseudomonadati</taxon>
        <taxon>Bacteroidota</taxon>
        <taxon>Bacteroidia</taxon>
        <taxon>Bacteroidales</taxon>
        <taxon>Dysgonomonadaceae</taxon>
        <taxon>Dysgonomonas</taxon>
    </lineage>
</organism>
<dbReference type="eggNOG" id="COG0697">
    <property type="taxonomic scope" value="Bacteria"/>
</dbReference>
<keyword evidence="1" id="KW-0812">Transmembrane</keyword>
<dbReference type="STRING" id="742767.HMPREF9456_01004"/>
<dbReference type="GO" id="GO:0016020">
    <property type="term" value="C:membrane"/>
    <property type="evidence" value="ECO:0007669"/>
    <property type="project" value="InterPro"/>
</dbReference>
<protein>
    <recommendedName>
        <fullName evidence="2">EamA domain-containing protein</fullName>
    </recommendedName>
</protein>
<feature type="domain" description="EamA" evidence="2">
    <location>
        <begin position="161"/>
        <end position="294"/>
    </location>
</feature>
<dbReference type="AlphaFoldDB" id="F8WZA4"/>
<feature type="transmembrane region" description="Helical" evidence="1">
    <location>
        <begin position="7"/>
        <end position="29"/>
    </location>
</feature>
<dbReference type="InterPro" id="IPR037185">
    <property type="entry name" value="EmrE-like"/>
</dbReference>
<dbReference type="OrthoDB" id="3180815at2"/>
<keyword evidence="1" id="KW-0472">Membrane</keyword>
<evidence type="ECO:0000259" key="2">
    <source>
        <dbReference type="Pfam" id="PF00892"/>
    </source>
</evidence>
<dbReference type="Proteomes" id="UP000006420">
    <property type="component" value="Unassembled WGS sequence"/>
</dbReference>
<sequence>MDQRIKGGLLVFIGAASFGLLSTIVKFAYAEGYTLGEITGTQSFSGMVILWLLYFISKSVKKGDKKETIDNTQPNTKWWKIVVAGTFTGLVGIFYYQCVKLLPASVAIILLMQYLWISMLIEAVVFGKKPGRKQLLLLGIVLIGTLLAGGIFSQEIMLNLKGVVFGLLAATSYAIFLMTSGRVGNDQPVLKKSALMITGSCVITWIIFPPLFFFNGIYFGGLVFWGLALALLGTVVPPLFFSMGMPRVGVSIGAILSAVELPVAISSSAFILQESVDALRWLGVALILSAIVATNIRTKGISG</sequence>
<dbReference type="Pfam" id="PF00892">
    <property type="entry name" value="EamA"/>
    <property type="match status" value="2"/>
</dbReference>
<keyword evidence="4" id="KW-1185">Reference proteome</keyword>
<feature type="transmembrane region" description="Helical" evidence="1">
    <location>
        <begin position="78"/>
        <end position="96"/>
    </location>
</feature>
<dbReference type="RefSeq" id="WP_006842375.1">
    <property type="nucleotide sequence ID" value="NZ_AQWJ01000002.1"/>
</dbReference>
<proteinExistence type="predicted"/>
<feature type="domain" description="EamA" evidence="2">
    <location>
        <begin position="6"/>
        <end position="148"/>
    </location>
</feature>
<feature type="transmembrane region" description="Helical" evidence="1">
    <location>
        <begin position="218"/>
        <end position="241"/>
    </location>
</feature>
<feature type="transmembrane region" description="Helical" evidence="1">
    <location>
        <begin position="102"/>
        <end position="123"/>
    </location>
</feature>
<gene>
    <name evidence="3" type="ORF">HMPREF9456_01004</name>
</gene>
<dbReference type="PANTHER" id="PTHR22911">
    <property type="entry name" value="ACYL-MALONYL CONDENSING ENZYME-RELATED"/>
    <property type="match status" value="1"/>
</dbReference>
<reference evidence="3 4" key="1">
    <citation type="submission" date="2011-04" db="EMBL/GenBank/DDBJ databases">
        <title>The Genome Sequence of Dysgonomonas mossii DSM 22836.</title>
        <authorList>
            <consortium name="The Broad Institute Genome Sequencing Platform"/>
            <person name="Earl A."/>
            <person name="Ward D."/>
            <person name="Feldgarden M."/>
            <person name="Gevers D."/>
            <person name="Pudlo N."/>
            <person name="Martens E."/>
            <person name="Allen-Vercoe E."/>
            <person name="Young S.K."/>
            <person name="Zeng Q."/>
            <person name="Gargeya S."/>
            <person name="Fitzgerald M."/>
            <person name="Haas B."/>
            <person name="Abouelleil A."/>
            <person name="Alvarado L."/>
            <person name="Arachchi H.M."/>
            <person name="Berlin A."/>
            <person name="Brown A."/>
            <person name="Chapman S.B."/>
            <person name="Chen Z."/>
            <person name="Dunbar C."/>
            <person name="Freedman E."/>
            <person name="Gearin G."/>
            <person name="Gellesch M."/>
            <person name="Goldberg J."/>
            <person name="Griggs A."/>
            <person name="Gujja S."/>
            <person name="Heiman D."/>
            <person name="Howarth C."/>
            <person name="Larson L."/>
            <person name="Lui A."/>
            <person name="MacDonald P.J.P."/>
            <person name="Mehta T."/>
            <person name="Montmayeur A."/>
            <person name="Murphy C."/>
            <person name="Neiman D."/>
            <person name="Pearson M."/>
            <person name="Priest M."/>
            <person name="Roberts A."/>
            <person name="Saif S."/>
            <person name="Shea T."/>
            <person name="Shenoy N."/>
            <person name="Sisk P."/>
            <person name="Stolte C."/>
            <person name="Sykes S."/>
            <person name="Yandava C."/>
            <person name="Wortman J."/>
            <person name="Nusbaum C."/>
            <person name="Birren B."/>
        </authorList>
    </citation>
    <scope>NUCLEOTIDE SEQUENCE [LARGE SCALE GENOMIC DNA]</scope>
    <source>
        <strain evidence="3 4">DSM 22836</strain>
    </source>
</reference>
<comment type="caution">
    <text evidence="3">The sequence shown here is derived from an EMBL/GenBank/DDBJ whole genome shotgun (WGS) entry which is preliminary data.</text>
</comment>